<dbReference type="HAMAP" id="MF_00195">
    <property type="entry name" value="GTPase_Der"/>
    <property type="match status" value="1"/>
</dbReference>
<dbReference type="PRINTS" id="PR00326">
    <property type="entry name" value="GTP1OBG"/>
</dbReference>
<dbReference type="AlphaFoldDB" id="A0A161PXN1"/>
<organism evidence="13 14">
    <name type="scientific">Thermovenabulum gondwanense</name>
    <dbReference type="NCBI Taxonomy" id="520767"/>
    <lineage>
        <taxon>Bacteria</taxon>
        <taxon>Bacillati</taxon>
        <taxon>Bacillota</taxon>
        <taxon>Clostridia</taxon>
        <taxon>Thermosediminibacterales</taxon>
        <taxon>Thermosediminibacteraceae</taxon>
        <taxon>Thermovenabulum</taxon>
    </lineage>
</organism>
<feature type="binding site" evidence="9">
    <location>
        <begin position="230"/>
        <end position="234"/>
    </location>
    <ligand>
        <name>GTP</name>
        <dbReference type="ChEBI" id="CHEBI:37565"/>
        <label>2</label>
    </ligand>
</feature>
<dbReference type="CDD" id="cd01895">
    <property type="entry name" value="EngA2"/>
    <property type="match status" value="1"/>
</dbReference>
<dbReference type="Gene3D" id="3.30.300.20">
    <property type="match status" value="1"/>
</dbReference>
<dbReference type="FunFam" id="3.40.50.300:FF:000040">
    <property type="entry name" value="GTPase Der"/>
    <property type="match status" value="1"/>
</dbReference>
<dbReference type="FunFam" id="3.40.50.300:FF:000057">
    <property type="entry name" value="GTPase Der"/>
    <property type="match status" value="1"/>
</dbReference>
<dbReference type="NCBIfam" id="TIGR00231">
    <property type="entry name" value="small_GTP"/>
    <property type="match status" value="2"/>
</dbReference>
<feature type="binding site" evidence="9">
    <location>
        <begin position="119"/>
        <end position="122"/>
    </location>
    <ligand>
        <name>GTP</name>
        <dbReference type="ChEBI" id="CHEBI:37565"/>
        <label>1</label>
    </ligand>
</feature>
<feature type="binding site" evidence="9">
    <location>
        <begin position="295"/>
        <end position="298"/>
    </location>
    <ligand>
        <name>GTP</name>
        <dbReference type="ChEBI" id="CHEBI:37565"/>
        <label>2</label>
    </ligand>
</feature>
<evidence type="ECO:0000256" key="8">
    <source>
        <dbReference type="ARBA" id="ARBA00053470"/>
    </source>
</evidence>
<dbReference type="GO" id="GO:0005525">
    <property type="term" value="F:GTP binding"/>
    <property type="evidence" value="ECO:0007669"/>
    <property type="project" value="UniProtKB-UniRule"/>
</dbReference>
<dbReference type="InterPro" id="IPR016484">
    <property type="entry name" value="GTPase_Der"/>
</dbReference>
<evidence type="ECO:0000313" key="14">
    <source>
        <dbReference type="Proteomes" id="UP000075737"/>
    </source>
</evidence>
<dbReference type="STRING" id="520767.ATZ99_09490"/>
<dbReference type="EMBL" id="LOHZ01000025">
    <property type="protein sequence ID" value="KYO66705.1"/>
    <property type="molecule type" value="Genomic_DNA"/>
</dbReference>
<comment type="similarity">
    <text evidence="1 9 10 11">Belongs to the TRAFAC class TrmE-Era-EngA-EngB-Septin-like GTPase superfamily. EngA (Der) GTPase family.</text>
</comment>
<proteinExistence type="inferred from homology"/>
<dbReference type="OrthoDB" id="9805918at2"/>
<evidence type="ECO:0000256" key="11">
    <source>
        <dbReference type="RuleBase" id="RU004481"/>
    </source>
</evidence>
<evidence type="ECO:0000256" key="9">
    <source>
        <dbReference type="HAMAP-Rule" id="MF_00195"/>
    </source>
</evidence>
<keyword evidence="4 11" id="KW-0677">Repeat</keyword>
<evidence type="ECO:0000256" key="5">
    <source>
        <dbReference type="ARBA" id="ARBA00022741"/>
    </source>
</evidence>
<accession>A0A161PXN1</accession>
<protein>
    <recommendedName>
        <fullName evidence="2 9">GTPase Der</fullName>
    </recommendedName>
    <alternativeName>
        <fullName evidence="7 9">GTP-binding protein EngA</fullName>
    </alternativeName>
</protein>
<dbReference type="InterPro" id="IPR015946">
    <property type="entry name" value="KH_dom-like_a/b"/>
</dbReference>
<evidence type="ECO:0000256" key="1">
    <source>
        <dbReference type="ARBA" id="ARBA00008279"/>
    </source>
</evidence>
<keyword evidence="3 9" id="KW-0690">Ribosome biogenesis</keyword>
<evidence type="ECO:0000256" key="7">
    <source>
        <dbReference type="ARBA" id="ARBA00032345"/>
    </source>
</evidence>
<feature type="domain" description="EngA-type G" evidence="12">
    <location>
        <begin position="3"/>
        <end position="168"/>
    </location>
</feature>
<reference evidence="13 14" key="1">
    <citation type="submission" date="2015-12" db="EMBL/GenBank/DDBJ databases">
        <title>Draft genome of Thermovenabulum gondwanense isolated from a red thermophilic microbial mat colonisisng an outflow channel of a bore well.</title>
        <authorList>
            <person name="Patel B.K."/>
        </authorList>
    </citation>
    <scope>NUCLEOTIDE SEQUENCE [LARGE SCALE GENOMIC DNA]</scope>
    <source>
        <strain evidence="13 14">R270</strain>
    </source>
</reference>
<keyword evidence="14" id="KW-1185">Reference proteome</keyword>
<evidence type="ECO:0000256" key="4">
    <source>
        <dbReference type="ARBA" id="ARBA00022737"/>
    </source>
</evidence>
<dbReference type="SUPFAM" id="SSF52540">
    <property type="entry name" value="P-loop containing nucleoside triphosphate hydrolases"/>
    <property type="match status" value="2"/>
</dbReference>
<feature type="binding site" evidence="9">
    <location>
        <begin position="56"/>
        <end position="60"/>
    </location>
    <ligand>
        <name>GTP</name>
        <dbReference type="ChEBI" id="CHEBI:37565"/>
        <label>1</label>
    </ligand>
</feature>
<evidence type="ECO:0000259" key="12">
    <source>
        <dbReference type="PROSITE" id="PS51712"/>
    </source>
</evidence>
<dbReference type="InterPro" id="IPR027417">
    <property type="entry name" value="P-loop_NTPase"/>
</dbReference>
<evidence type="ECO:0000256" key="3">
    <source>
        <dbReference type="ARBA" id="ARBA00022517"/>
    </source>
</evidence>
<name>A0A161PXN1_9FIRM</name>
<sequence length="440" mass="49886">MGFTATIIGRPNVGKSTLFNRIIGKRVSIVDDKPGVTRDRIYGQVEWRDKKFTLVDTGGIEPGNEDIIFSKVLHQVELALESTDVIVFLVDGKEGLTPIDEDVAQILRKSKKPVILVVNKVDNFETQSETAFEYYKLGFGDPILISAAHGVNIGDLLDRIVGYIPDEEIAEYDEDVIKIAVVGRPNVGKSSLVNSILGEERVIVSDIPGTTRDAIDTLFEYQGKKMVLIDTAGLRRKSRVKEDIEFYSNLRAIGAIERSDVVLMVIDATSKIAEQDKKIAGLAHEEGKAMIIVVNKWDAVEKDDKTMNKYTEEIKEEFKFAEYAPVVFVSALTKKRVPKILELIEFVMNYYTFRVEKKILRELLDEAMTIVPPPVIKGKRLKIYDAEQIGIKPPTFSFLVNDPEILHFSYQRYLENKLREKFGFEGTPIFFKIKKKEKKK</sequence>
<dbReference type="InterPro" id="IPR005225">
    <property type="entry name" value="Small_GTP-bd"/>
</dbReference>
<dbReference type="Proteomes" id="UP000075737">
    <property type="component" value="Unassembled WGS sequence"/>
</dbReference>
<dbReference type="Gene3D" id="3.40.50.300">
    <property type="entry name" value="P-loop containing nucleotide triphosphate hydrolases"/>
    <property type="match status" value="2"/>
</dbReference>
<comment type="caution">
    <text evidence="13">The sequence shown here is derived from an EMBL/GenBank/DDBJ whole genome shotgun (WGS) entry which is preliminary data.</text>
</comment>
<comment type="subunit">
    <text evidence="9">Associates with the 50S ribosomal subunit.</text>
</comment>
<dbReference type="FunFam" id="3.30.300.20:FF:000004">
    <property type="entry name" value="GTPase Der"/>
    <property type="match status" value="1"/>
</dbReference>
<dbReference type="RefSeq" id="WP_068748095.1">
    <property type="nucleotide sequence ID" value="NZ_LOHZ01000025.1"/>
</dbReference>
<keyword evidence="6 9" id="KW-0342">GTP-binding</keyword>
<dbReference type="PANTHER" id="PTHR43834">
    <property type="entry name" value="GTPASE DER"/>
    <property type="match status" value="1"/>
</dbReference>
<dbReference type="NCBIfam" id="TIGR03594">
    <property type="entry name" value="GTPase_EngA"/>
    <property type="match status" value="1"/>
</dbReference>
<feature type="binding site" evidence="9">
    <location>
        <begin position="9"/>
        <end position="16"/>
    </location>
    <ligand>
        <name>GTP</name>
        <dbReference type="ChEBI" id="CHEBI:37565"/>
        <label>1</label>
    </ligand>
</feature>
<comment type="function">
    <text evidence="8 9 11">GTPase that plays an essential role in the late steps of ribosome biogenesis.</text>
</comment>
<dbReference type="Pfam" id="PF14714">
    <property type="entry name" value="KH_dom-like"/>
    <property type="match status" value="1"/>
</dbReference>
<feature type="binding site" evidence="9">
    <location>
        <begin position="183"/>
        <end position="190"/>
    </location>
    <ligand>
        <name>GTP</name>
        <dbReference type="ChEBI" id="CHEBI:37565"/>
        <label>2</label>
    </ligand>
</feature>
<dbReference type="PANTHER" id="PTHR43834:SF6">
    <property type="entry name" value="GTPASE DER"/>
    <property type="match status" value="1"/>
</dbReference>
<dbReference type="PROSITE" id="PS51712">
    <property type="entry name" value="G_ENGA"/>
    <property type="match status" value="2"/>
</dbReference>
<evidence type="ECO:0000256" key="10">
    <source>
        <dbReference type="PROSITE-ProRule" id="PRU01049"/>
    </source>
</evidence>
<dbReference type="PATRIC" id="fig|520767.4.peg.1044"/>
<dbReference type="GO" id="GO:0043022">
    <property type="term" value="F:ribosome binding"/>
    <property type="evidence" value="ECO:0007669"/>
    <property type="project" value="TreeGrafter"/>
</dbReference>
<dbReference type="GO" id="GO:0042254">
    <property type="term" value="P:ribosome biogenesis"/>
    <property type="evidence" value="ECO:0007669"/>
    <property type="project" value="UniProtKB-KW"/>
</dbReference>
<dbReference type="InterPro" id="IPR031166">
    <property type="entry name" value="G_ENGA"/>
</dbReference>
<dbReference type="InterPro" id="IPR006073">
    <property type="entry name" value="GTP-bd"/>
</dbReference>
<dbReference type="InterPro" id="IPR032859">
    <property type="entry name" value="KH_dom-like"/>
</dbReference>
<dbReference type="PIRSF" id="PIRSF006485">
    <property type="entry name" value="GTP-binding_EngA"/>
    <property type="match status" value="1"/>
</dbReference>
<evidence type="ECO:0000256" key="6">
    <source>
        <dbReference type="ARBA" id="ARBA00023134"/>
    </source>
</evidence>
<feature type="domain" description="EngA-type G" evidence="12">
    <location>
        <begin position="177"/>
        <end position="352"/>
    </location>
</feature>
<evidence type="ECO:0000256" key="2">
    <source>
        <dbReference type="ARBA" id="ARBA00020953"/>
    </source>
</evidence>
<evidence type="ECO:0000313" key="13">
    <source>
        <dbReference type="EMBL" id="KYO66705.1"/>
    </source>
</evidence>
<gene>
    <name evidence="13" type="primary">der_1</name>
    <name evidence="9" type="synonym">der</name>
    <name evidence="13" type="ORF">ATZ99_09490</name>
</gene>
<dbReference type="Pfam" id="PF01926">
    <property type="entry name" value="MMR_HSR1"/>
    <property type="match status" value="2"/>
</dbReference>
<dbReference type="CDD" id="cd01894">
    <property type="entry name" value="EngA1"/>
    <property type="match status" value="1"/>
</dbReference>
<keyword evidence="5 9" id="KW-0547">Nucleotide-binding</keyword>